<dbReference type="Proteomes" id="UP000093757">
    <property type="component" value="Unassembled WGS sequence"/>
</dbReference>
<dbReference type="Proteomes" id="UP000193928">
    <property type="component" value="Unassembled WGS sequence"/>
</dbReference>
<feature type="transmembrane region" description="Helical" evidence="1">
    <location>
        <begin position="12"/>
        <end position="31"/>
    </location>
</feature>
<reference evidence="3 5" key="1">
    <citation type="submission" date="2016-01" db="EMBL/GenBank/DDBJ databases">
        <title>The new phylogeny of the genus Mycobacterium.</title>
        <authorList>
            <person name="Tarcisio F."/>
            <person name="Conor M."/>
            <person name="Antonella G."/>
            <person name="Elisabetta G."/>
            <person name="Giulia F.S."/>
            <person name="Sara T."/>
            <person name="Anna F."/>
            <person name="Clotilde B."/>
            <person name="Roberto B."/>
            <person name="Veronica D.S."/>
            <person name="Fabio R."/>
            <person name="Monica P."/>
            <person name="Olivier J."/>
            <person name="Enrico T."/>
            <person name="Nicola S."/>
        </authorList>
    </citation>
    <scope>NUCLEOTIDE SEQUENCE [LARGE SCALE GENOMIC DNA]</scope>
    <source>
        <strain evidence="3 5">DSM 44160</strain>
    </source>
</reference>
<dbReference type="AlphaFoldDB" id="A0A1A6BLF9"/>
<feature type="transmembrane region" description="Helical" evidence="1">
    <location>
        <begin position="76"/>
        <end position="96"/>
    </location>
</feature>
<evidence type="ECO:0000313" key="5">
    <source>
        <dbReference type="Proteomes" id="UP000193928"/>
    </source>
</evidence>
<protein>
    <submittedName>
        <fullName evidence="2">Uncharacterized protein</fullName>
    </submittedName>
</protein>
<comment type="caution">
    <text evidence="2">The sequence shown here is derived from an EMBL/GenBank/DDBJ whole genome shotgun (WGS) entry which is preliminary data.</text>
</comment>
<proteinExistence type="predicted"/>
<accession>A0A1A6BLF9</accession>
<dbReference type="EMBL" id="MAEM01000095">
    <property type="protein sequence ID" value="OBS03178.1"/>
    <property type="molecule type" value="Genomic_DNA"/>
</dbReference>
<evidence type="ECO:0000313" key="2">
    <source>
        <dbReference type="EMBL" id="OBS03178.1"/>
    </source>
</evidence>
<reference evidence="2 4" key="2">
    <citation type="submission" date="2016-06" db="EMBL/GenBank/DDBJ databases">
        <authorList>
            <person name="Kjaerup R.B."/>
            <person name="Dalgaard T.S."/>
            <person name="Juul-Madsen H.R."/>
        </authorList>
    </citation>
    <scope>NUCLEOTIDE SEQUENCE [LARGE SCALE GENOMIC DNA]</scope>
    <source>
        <strain evidence="2 4">1245752.6</strain>
    </source>
</reference>
<keyword evidence="1" id="KW-0812">Transmembrane</keyword>
<feature type="transmembrane region" description="Helical" evidence="1">
    <location>
        <begin position="43"/>
        <end position="64"/>
    </location>
</feature>
<dbReference type="RefSeq" id="WP_065132737.1">
    <property type="nucleotide sequence ID" value="NZ_JACKSU010000015.1"/>
</dbReference>
<organism evidence="2 4">
    <name type="scientific">Mycobacterium gordonae</name>
    <dbReference type="NCBI Taxonomy" id="1778"/>
    <lineage>
        <taxon>Bacteria</taxon>
        <taxon>Bacillati</taxon>
        <taxon>Actinomycetota</taxon>
        <taxon>Actinomycetes</taxon>
        <taxon>Mycobacteriales</taxon>
        <taxon>Mycobacteriaceae</taxon>
        <taxon>Mycobacterium</taxon>
    </lineage>
</organism>
<evidence type="ECO:0000313" key="3">
    <source>
        <dbReference type="EMBL" id="ORV79461.1"/>
    </source>
</evidence>
<keyword evidence="1" id="KW-0472">Membrane</keyword>
<name>A0A1A6BLF9_MYCGO</name>
<keyword evidence="5" id="KW-1185">Reference proteome</keyword>
<keyword evidence="1" id="KW-1133">Transmembrane helix</keyword>
<dbReference type="EMBL" id="LQOY01000150">
    <property type="protein sequence ID" value="ORV79461.1"/>
    <property type="molecule type" value="Genomic_DNA"/>
</dbReference>
<evidence type="ECO:0000313" key="4">
    <source>
        <dbReference type="Proteomes" id="UP000093757"/>
    </source>
</evidence>
<gene>
    <name evidence="2" type="ORF">A9W98_10945</name>
    <name evidence="3" type="ORF">AWC08_30695</name>
</gene>
<evidence type="ECO:0000256" key="1">
    <source>
        <dbReference type="SAM" id="Phobius"/>
    </source>
</evidence>
<sequence>MSRNEEPRHSAVVIGAIGGLLVGYVLWLAAITVGDDLTTVSKWSVAVLLASGALAVAAVICGVLMRWRRRYGWSAFAFGVPVLPVALTLAVLANLYL</sequence>